<name>A0A3B0WSW9_9ZZZZ</name>
<accession>A0A3B0WSW9</accession>
<proteinExistence type="predicted"/>
<evidence type="ECO:0000313" key="1">
    <source>
        <dbReference type="EMBL" id="VAW54212.1"/>
    </source>
</evidence>
<protein>
    <submittedName>
        <fullName evidence="1">Uncharacterized protein</fullName>
    </submittedName>
</protein>
<dbReference type="SUPFAM" id="SSF47384">
    <property type="entry name" value="Homodimeric domain of signal transducing histidine kinase"/>
    <property type="match status" value="1"/>
</dbReference>
<dbReference type="EMBL" id="UOFE01000038">
    <property type="protein sequence ID" value="VAW54212.1"/>
    <property type="molecule type" value="Genomic_DNA"/>
</dbReference>
<sequence>MESSNTTLKSNRSIQKMVYGISHDMSAPLRAIVQFSQMLKN</sequence>
<dbReference type="InterPro" id="IPR036097">
    <property type="entry name" value="HisK_dim/P_sf"/>
</dbReference>
<reference evidence="1" key="1">
    <citation type="submission" date="2018-06" db="EMBL/GenBank/DDBJ databases">
        <authorList>
            <person name="Zhirakovskaya E."/>
        </authorList>
    </citation>
    <scope>NUCLEOTIDE SEQUENCE</scope>
</reference>
<gene>
    <name evidence="1" type="ORF">MNBD_GAMMA05-1552</name>
</gene>
<dbReference type="GO" id="GO:0000155">
    <property type="term" value="F:phosphorelay sensor kinase activity"/>
    <property type="evidence" value="ECO:0007669"/>
    <property type="project" value="InterPro"/>
</dbReference>
<organism evidence="1">
    <name type="scientific">hydrothermal vent metagenome</name>
    <dbReference type="NCBI Taxonomy" id="652676"/>
    <lineage>
        <taxon>unclassified sequences</taxon>
        <taxon>metagenomes</taxon>
        <taxon>ecological metagenomes</taxon>
    </lineage>
</organism>
<dbReference type="AlphaFoldDB" id="A0A3B0WSW9"/>